<accession>A0A8E6B6E0</accession>
<evidence type="ECO:0000313" key="1">
    <source>
        <dbReference type="EMBL" id="QVL32309.1"/>
    </source>
</evidence>
<dbReference type="Proteomes" id="UP000676194">
    <property type="component" value="Chromosome"/>
</dbReference>
<keyword evidence="2" id="KW-1185">Reference proteome</keyword>
<dbReference type="EMBL" id="CP074694">
    <property type="protein sequence ID" value="QVL32309.1"/>
    <property type="molecule type" value="Genomic_DNA"/>
</dbReference>
<protein>
    <submittedName>
        <fullName evidence="1">Uncharacterized protein</fullName>
    </submittedName>
</protein>
<dbReference type="AlphaFoldDB" id="A0A8E6B6E0"/>
<evidence type="ECO:0000313" key="2">
    <source>
        <dbReference type="Proteomes" id="UP000676194"/>
    </source>
</evidence>
<proteinExistence type="predicted"/>
<organism evidence="1 2">
    <name type="scientific">Telmatocola sphagniphila</name>
    <dbReference type="NCBI Taxonomy" id="1123043"/>
    <lineage>
        <taxon>Bacteria</taxon>
        <taxon>Pseudomonadati</taxon>
        <taxon>Planctomycetota</taxon>
        <taxon>Planctomycetia</taxon>
        <taxon>Gemmatales</taxon>
        <taxon>Gemmataceae</taxon>
    </lineage>
</organism>
<reference evidence="1" key="1">
    <citation type="submission" date="2021-05" db="EMBL/GenBank/DDBJ databases">
        <title>Complete genome sequence of the cellulolytic planctomycete Telmatocola sphagniphila SP2T and characterization of the first cellulase from planctomycetes.</title>
        <authorList>
            <person name="Rakitin A.L."/>
            <person name="Beletsky A.V."/>
            <person name="Naumoff D.G."/>
            <person name="Kulichevskaya I.S."/>
            <person name="Mardanov A.V."/>
            <person name="Ravin N.V."/>
            <person name="Dedysh S.N."/>
        </authorList>
    </citation>
    <scope>NUCLEOTIDE SEQUENCE</scope>
    <source>
        <strain evidence="1">SP2T</strain>
    </source>
</reference>
<gene>
    <name evidence="1" type="ORF">KIH39_26340</name>
</gene>
<dbReference type="KEGG" id="tsph:KIH39_26340"/>
<dbReference type="RefSeq" id="WP_213497141.1">
    <property type="nucleotide sequence ID" value="NZ_CP074694.1"/>
</dbReference>
<sequence length="141" mass="16516">MNENFFLFSNWNPQLIFIASRLLPHLCRHGAGLYGVDFPRNSTIQEVRVGWENPNSDRKHILSIFEPRGDALLWELRVRPDSRFITANGPLQRLKMERSKEDQESQLSKGCIMLTSPDLPEGFEDWIDEAFEYTRMRYGLV</sequence>
<name>A0A8E6B6E0_9BACT</name>